<sequence length="62" mass="7183">MENISAVRLSGDNFKDRNCLDITETNMEELKRDVGQWETLYKDRPGWTGAAKAHCPDLAEWR</sequence>
<dbReference type="EMBL" id="CABFNP030000416">
    <property type="protein sequence ID" value="CAI6013859.1"/>
    <property type="molecule type" value="Genomic_DNA"/>
</dbReference>
<dbReference type="AlphaFoldDB" id="A0AA35LNM2"/>
<proteinExistence type="predicted"/>
<reference evidence="1" key="1">
    <citation type="submission" date="2023-01" db="EMBL/GenBank/DDBJ databases">
        <authorList>
            <person name="Piombo E."/>
        </authorList>
    </citation>
    <scope>NUCLEOTIDE SEQUENCE</scope>
</reference>
<keyword evidence="2" id="KW-1185">Reference proteome</keyword>
<dbReference type="Proteomes" id="UP001160390">
    <property type="component" value="Unassembled WGS sequence"/>
</dbReference>
<evidence type="ECO:0000313" key="2">
    <source>
        <dbReference type="Proteomes" id="UP001160390"/>
    </source>
</evidence>
<protein>
    <submittedName>
        <fullName evidence="1">Uncharacterized protein</fullName>
    </submittedName>
</protein>
<comment type="caution">
    <text evidence="1">The sequence shown here is derived from an EMBL/GenBank/DDBJ whole genome shotgun (WGS) entry which is preliminary data.</text>
</comment>
<gene>
    <name evidence="1" type="ORF">CCHLO57077_00017432</name>
</gene>
<evidence type="ECO:0000313" key="1">
    <source>
        <dbReference type="EMBL" id="CAI6013859.1"/>
    </source>
</evidence>
<name>A0AA35LNM2_9HYPO</name>
<organism evidence="1 2">
    <name type="scientific">Clonostachys chloroleuca</name>
    <dbReference type="NCBI Taxonomy" id="1926264"/>
    <lineage>
        <taxon>Eukaryota</taxon>
        <taxon>Fungi</taxon>
        <taxon>Dikarya</taxon>
        <taxon>Ascomycota</taxon>
        <taxon>Pezizomycotina</taxon>
        <taxon>Sordariomycetes</taxon>
        <taxon>Hypocreomycetidae</taxon>
        <taxon>Hypocreales</taxon>
        <taxon>Bionectriaceae</taxon>
        <taxon>Clonostachys</taxon>
    </lineage>
</organism>
<accession>A0AA35LNM2</accession>